<evidence type="ECO:0000313" key="3">
    <source>
        <dbReference type="Proteomes" id="UP000470876"/>
    </source>
</evidence>
<keyword evidence="3" id="KW-1185">Reference proteome</keyword>
<accession>A0ABX0CQ72</accession>
<gene>
    <name evidence="2" type="ORF">GV794_18275</name>
</gene>
<evidence type="ECO:0000256" key="1">
    <source>
        <dbReference type="SAM" id="MobiDB-lite"/>
    </source>
</evidence>
<organism evidence="2 3">
    <name type="scientific">Nocardia cyriacigeorgica</name>
    <dbReference type="NCBI Taxonomy" id="135487"/>
    <lineage>
        <taxon>Bacteria</taxon>
        <taxon>Bacillati</taxon>
        <taxon>Actinomycetota</taxon>
        <taxon>Actinomycetes</taxon>
        <taxon>Mycobacteriales</taxon>
        <taxon>Nocardiaceae</taxon>
        <taxon>Nocardia</taxon>
    </lineage>
</organism>
<feature type="region of interest" description="Disordered" evidence="1">
    <location>
        <begin position="1"/>
        <end position="30"/>
    </location>
</feature>
<sequence>MIATKVNRRGEIDPRPRRCSPSTTWQAGRSPVVIGRPTQLLESVLTELRRNGLTASYGGAPRISQPLPIPARPVERRQEPEIPAGIDPSPRRQIAGELGTGRASIIVIVDRSMIEFLFGDRTGSGAGIRLMNRARRVRSAERQICDLAATKALAIAARRLLVVCDTGRTSPAERTRAIRWVRGLAHRVGYECSINGLHGLATWYTVILSGVTVAHAAQSVVDWQRDGPVR</sequence>
<dbReference type="EMBL" id="JAAGUX010000033">
    <property type="protein sequence ID" value="NEW57588.1"/>
    <property type="molecule type" value="Genomic_DNA"/>
</dbReference>
<protein>
    <submittedName>
        <fullName evidence="2">Uncharacterized protein</fullName>
    </submittedName>
</protein>
<evidence type="ECO:0000313" key="2">
    <source>
        <dbReference type="EMBL" id="NEW57588.1"/>
    </source>
</evidence>
<name>A0ABX0CQ72_9NOCA</name>
<comment type="caution">
    <text evidence="2">The sequence shown here is derived from an EMBL/GenBank/DDBJ whole genome shotgun (WGS) entry which is preliminary data.</text>
</comment>
<proteinExistence type="predicted"/>
<dbReference type="RefSeq" id="WP_163956037.1">
    <property type="nucleotide sequence ID" value="NZ_JAAGUX010000033.1"/>
</dbReference>
<reference evidence="2 3" key="1">
    <citation type="submission" date="2020-01" db="EMBL/GenBank/DDBJ databases">
        <title>Genetics and antimicrobial susceptibilities of Nocardia species isolated from the soil; a comparison with species isolated from humans.</title>
        <authorList>
            <person name="Carrasco G."/>
            <person name="Monzon S."/>
            <person name="Sansegundo M."/>
            <person name="Garcia E."/>
            <person name="Garrido N."/>
            <person name="Medina M.J."/>
            <person name="Villalon P."/>
            <person name="Ramirez-Arocha A.C."/>
            <person name="Jimenez P."/>
            <person name="Cuesta I."/>
            <person name="Valdezate S."/>
        </authorList>
    </citation>
    <scope>NUCLEOTIDE SEQUENCE [LARGE SCALE GENOMIC DNA]</scope>
    <source>
        <strain evidence="2 3">CNM20110649</strain>
    </source>
</reference>
<dbReference type="Proteomes" id="UP000470876">
    <property type="component" value="Unassembled WGS sequence"/>
</dbReference>